<feature type="domain" description="Gingipain" evidence="3">
    <location>
        <begin position="42"/>
        <end position="466"/>
    </location>
</feature>
<accession>A0ABY6HQ59</accession>
<organism evidence="4 5">
    <name type="scientific">Candidatus Lokiarchaeum ossiferum</name>
    <dbReference type="NCBI Taxonomy" id="2951803"/>
    <lineage>
        <taxon>Archaea</taxon>
        <taxon>Promethearchaeati</taxon>
        <taxon>Promethearchaeota</taxon>
        <taxon>Promethearchaeia</taxon>
        <taxon>Promethearchaeales</taxon>
        <taxon>Promethearchaeaceae</taxon>
        <taxon>Candidatus Lokiarchaeum</taxon>
    </lineage>
</organism>
<name>A0ABY6HQ59_9ARCH</name>
<evidence type="ECO:0000313" key="4">
    <source>
        <dbReference type="EMBL" id="UYP45660.1"/>
    </source>
</evidence>
<gene>
    <name evidence="4" type="ORF">NEF87_001945</name>
</gene>
<evidence type="ECO:0000259" key="3">
    <source>
        <dbReference type="Pfam" id="PF01364"/>
    </source>
</evidence>
<keyword evidence="2" id="KW-1133">Transmembrane helix</keyword>
<evidence type="ECO:0000313" key="5">
    <source>
        <dbReference type="Proteomes" id="UP001208689"/>
    </source>
</evidence>
<dbReference type="InterPro" id="IPR029031">
    <property type="entry name" value="Gingipain_N_sf"/>
</dbReference>
<evidence type="ECO:0000256" key="1">
    <source>
        <dbReference type="ARBA" id="ARBA00022729"/>
    </source>
</evidence>
<reference evidence="4" key="1">
    <citation type="submission" date="2022-09" db="EMBL/GenBank/DDBJ databases">
        <title>Actin cytoskeleton and complex cell architecture in an #Asgard archaeon.</title>
        <authorList>
            <person name="Ponce Toledo R.I."/>
            <person name="Schleper C."/>
            <person name="Rodrigues Oliveira T."/>
            <person name="Wollweber F."/>
            <person name="Xu J."/>
            <person name="Rittmann S."/>
            <person name="Klingl A."/>
            <person name="Pilhofer M."/>
        </authorList>
    </citation>
    <scope>NUCLEOTIDE SEQUENCE</scope>
    <source>
        <strain evidence="4">B-35</strain>
    </source>
</reference>
<keyword evidence="5" id="KW-1185">Reference proteome</keyword>
<protein>
    <recommendedName>
        <fullName evidence="3">Gingipain domain-containing protein</fullName>
    </recommendedName>
</protein>
<dbReference type="Pfam" id="PF01364">
    <property type="entry name" value="Peptidase_C25"/>
    <property type="match status" value="1"/>
</dbReference>
<sequence length="603" mass="68220">MNKKLKIVSIFSIITLIFCNFCMSTQESVSISEKDANYQIDYLIVTPQDFIESVIPLALWKTQRGITSAIISTESLLKNFKGSDDAEKIRNGIAYYQELHNISWILLAGNNEFIPVNIIKISSYQDPVFNFIASDQYYSNLDQAIWKTIENELGEDYFTRQSIYNSYKGWESEVFLGRFPAENRSEVANWVQQQIKYEQAPPIGPWMNHAILAGGFITFEEDRNNDGLCLYSNRERPECDSNAYHNWLNSTVIPENWTRLLLAEASGVHPTQNNYDVALNSINLVKELNKGATLINIGAHGWEAKTLHRTIFQKDIDQDSMQDIGVDAVTTRETLSATSDLNSEEREGFYFIESCTIGEFYHKGDLLIDKLLNQNAIGIIASAGVSNADLDWDNNSRTRPGGWNQGLSSRFWEQILIHGINQPGKALEVAKRDYMASFQGTLSKITSADYRTIHQFNLFGDPEVPLWMGIPNRMNVTFSNNSGKLQCQVLSNSFPLDSATITLINSTFYWKGQIDNNGMATLPISSENLQDVTITISKNKYIPYQKTMQETITTYPCMLLDSRDDVNINSIATPILTILIFGFFGVVFVLNKGFKNKSTITTK</sequence>
<dbReference type="Gene3D" id="3.40.50.1460">
    <property type="match status" value="1"/>
</dbReference>
<keyword evidence="2" id="KW-0812">Transmembrane</keyword>
<dbReference type="Gene3D" id="3.40.50.10390">
    <property type="entry name" value="Gingipain r, domain 1"/>
    <property type="match status" value="1"/>
</dbReference>
<proteinExistence type="predicted"/>
<dbReference type="Proteomes" id="UP001208689">
    <property type="component" value="Chromosome"/>
</dbReference>
<feature type="transmembrane region" description="Helical" evidence="2">
    <location>
        <begin position="571"/>
        <end position="590"/>
    </location>
</feature>
<dbReference type="SUPFAM" id="SSF52129">
    <property type="entry name" value="Caspase-like"/>
    <property type="match status" value="1"/>
</dbReference>
<keyword evidence="1" id="KW-0732">Signal</keyword>
<keyword evidence="2" id="KW-0472">Membrane</keyword>
<evidence type="ECO:0000256" key="2">
    <source>
        <dbReference type="SAM" id="Phobius"/>
    </source>
</evidence>
<dbReference type="InterPro" id="IPR029030">
    <property type="entry name" value="Caspase-like_dom_sf"/>
</dbReference>
<dbReference type="InterPro" id="IPR001769">
    <property type="entry name" value="Gingipain"/>
</dbReference>
<dbReference type="EMBL" id="CP104013">
    <property type="protein sequence ID" value="UYP45660.1"/>
    <property type="molecule type" value="Genomic_DNA"/>
</dbReference>